<keyword evidence="5 9" id="KW-0812">Transmembrane</keyword>
<keyword evidence="4" id="KW-0997">Cell inner membrane</keyword>
<feature type="transmembrane region" description="Helical" evidence="9">
    <location>
        <begin position="123"/>
        <end position="144"/>
    </location>
</feature>
<evidence type="ECO:0000256" key="1">
    <source>
        <dbReference type="ARBA" id="ARBA00004429"/>
    </source>
</evidence>
<feature type="transmembrane region" description="Helical" evidence="9">
    <location>
        <begin position="45"/>
        <end position="63"/>
    </location>
</feature>
<dbReference type="InterPro" id="IPR007387">
    <property type="entry name" value="TRAP_DctQ"/>
</dbReference>
<evidence type="ECO:0000313" key="11">
    <source>
        <dbReference type="EMBL" id="MEF3318006.1"/>
    </source>
</evidence>
<gene>
    <name evidence="11" type="ORF">PV361_04745</name>
</gene>
<keyword evidence="12" id="KW-1185">Reference proteome</keyword>
<keyword evidence="6 9" id="KW-1133">Transmembrane helix</keyword>
<comment type="caution">
    <text evidence="11">The sequence shown here is derived from an EMBL/GenBank/DDBJ whole genome shotgun (WGS) entry which is preliminary data.</text>
</comment>
<feature type="transmembrane region" description="Helical" evidence="9">
    <location>
        <begin position="84"/>
        <end position="103"/>
    </location>
</feature>
<evidence type="ECO:0000256" key="8">
    <source>
        <dbReference type="ARBA" id="ARBA00038436"/>
    </source>
</evidence>
<sequence>MLNKLDKKFEETVLCILLVIMTVVLGIQIIARYVFGNSLAWSEELVRYLFVWSAFLGVPYCIRRRTSIKVDQFREFLPIGVQKSLAYIDKIIIFVLFLILAMFSFDVIRSTYISGQTSAAMGIPMWIVQSSVFVGSVLSMIRIFQNFLDLIKGKEKIEKEEQED</sequence>
<keyword evidence="7 9" id="KW-0472">Membrane</keyword>
<proteinExistence type="inferred from homology"/>
<evidence type="ECO:0000256" key="5">
    <source>
        <dbReference type="ARBA" id="ARBA00022692"/>
    </source>
</evidence>
<comment type="similarity">
    <text evidence="8">Belongs to the TRAP transporter small permease family.</text>
</comment>
<evidence type="ECO:0000256" key="7">
    <source>
        <dbReference type="ARBA" id="ARBA00023136"/>
    </source>
</evidence>
<dbReference type="Proteomes" id="UP001328425">
    <property type="component" value="Unassembled WGS sequence"/>
</dbReference>
<dbReference type="PANTHER" id="PTHR35011">
    <property type="entry name" value="2,3-DIKETO-L-GULONATE TRAP TRANSPORTER SMALL PERMEASE PROTEIN YIAM"/>
    <property type="match status" value="1"/>
</dbReference>
<feature type="transmembrane region" description="Helical" evidence="9">
    <location>
        <begin position="12"/>
        <end position="33"/>
    </location>
</feature>
<organism evidence="11 12">
    <name type="scientific">Peptoniphilus grossensis</name>
    <dbReference type="NCBI Taxonomy" id="1465756"/>
    <lineage>
        <taxon>Bacteria</taxon>
        <taxon>Bacillati</taxon>
        <taxon>Bacillota</taxon>
        <taxon>Tissierellia</taxon>
        <taxon>Tissierellales</taxon>
        <taxon>Peptoniphilaceae</taxon>
        <taxon>Peptoniphilus</taxon>
    </lineage>
</organism>
<evidence type="ECO:0000259" key="10">
    <source>
        <dbReference type="Pfam" id="PF04290"/>
    </source>
</evidence>
<keyword evidence="2" id="KW-0813">Transport</keyword>
<name>A0ABU7XCC2_9FIRM</name>
<keyword evidence="3" id="KW-1003">Cell membrane</keyword>
<evidence type="ECO:0000256" key="2">
    <source>
        <dbReference type="ARBA" id="ARBA00022448"/>
    </source>
</evidence>
<dbReference type="PANTHER" id="PTHR35011:SF2">
    <property type="entry name" value="2,3-DIKETO-L-GULONATE TRAP TRANSPORTER SMALL PERMEASE PROTEIN YIAM"/>
    <property type="match status" value="1"/>
</dbReference>
<comment type="subcellular location">
    <subcellularLocation>
        <location evidence="1">Cell inner membrane</location>
        <topology evidence="1">Multi-pass membrane protein</topology>
    </subcellularLocation>
</comment>
<evidence type="ECO:0000256" key="9">
    <source>
        <dbReference type="SAM" id="Phobius"/>
    </source>
</evidence>
<protein>
    <submittedName>
        <fullName evidence="11">TRAP transporter small permease</fullName>
    </submittedName>
</protein>
<dbReference type="InterPro" id="IPR055348">
    <property type="entry name" value="DctQ"/>
</dbReference>
<dbReference type="RefSeq" id="WP_332087168.1">
    <property type="nucleotide sequence ID" value="NZ_JARBCY010000031.1"/>
</dbReference>
<reference evidence="11 12" key="1">
    <citation type="submission" date="2022-11" db="EMBL/GenBank/DDBJ databases">
        <title>The First Case of Preauricular Fistular Abscess Caused by Peptoniphilus grossensis.</title>
        <authorList>
            <person name="Byun J.-H."/>
        </authorList>
    </citation>
    <scope>NUCLEOTIDE SEQUENCE [LARGE SCALE GENOMIC DNA]</scope>
    <source>
        <strain evidence="11 12">GYB008</strain>
    </source>
</reference>
<feature type="domain" description="Tripartite ATP-independent periplasmic transporters DctQ component" evidence="10">
    <location>
        <begin position="21"/>
        <end position="152"/>
    </location>
</feature>
<evidence type="ECO:0000256" key="4">
    <source>
        <dbReference type="ARBA" id="ARBA00022519"/>
    </source>
</evidence>
<evidence type="ECO:0000313" key="12">
    <source>
        <dbReference type="Proteomes" id="UP001328425"/>
    </source>
</evidence>
<dbReference type="Pfam" id="PF04290">
    <property type="entry name" value="DctQ"/>
    <property type="match status" value="1"/>
</dbReference>
<evidence type="ECO:0000256" key="3">
    <source>
        <dbReference type="ARBA" id="ARBA00022475"/>
    </source>
</evidence>
<accession>A0ABU7XCC2</accession>
<dbReference type="EMBL" id="JARBCY010000031">
    <property type="protein sequence ID" value="MEF3318006.1"/>
    <property type="molecule type" value="Genomic_DNA"/>
</dbReference>
<evidence type="ECO:0000256" key="6">
    <source>
        <dbReference type="ARBA" id="ARBA00022989"/>
    </source>
</evidence>